<proteinExistence type="predicted"/>
<keyword evidence="2" id="KW-1185">Reference proteome</keyword>
<name>A0ABR1G6J2_AURAN</name>
<reference evidence="1 2" key="1">
    <citation type="submission" date="2024-03" db="EMBL/GenBank/DDBJ databases">
        <title>Aureococcus anophagefferens CCMP1851 and Kratosvirus quantuckense: Draft genome of a second virus-susceptible host strain in the model system.</title>
        <authorList>
            <person name="Chase E."/>
            <person name="Truchon A.R."/>
            <person name="Schepens W."/>
            <person name="Wilhelm S.W."/>
        </authorList>
    </citation>
    <scope>NUCLEOTIDE SEQUENCE [LARGE SCALE GENOMIC DNA]</scope>
    <source>
        <strain evidence="1 2">CCMP1851</strain>
    </source>
</reference>
<organism evidence="1 2">
    <name type="scientific">Aureococcus anophagefferens</name>
    <name type="common">Harmful bloom alga</name>
    <dbReference type="NCBI Taxonomy" id="44056"/>
    <lineage>
        <taxon>Eukaryota</taxon>
        <taxon>Sar</taxon>
        <taxon>Stramenopiles</taxon>
        <taxon>Ochrophyta</taxon>
        <taxon>Pelagophyceae</taxon>
        <taxon>Pelagomonadales</taxon>
        <taxon>Pelagomonadaceae</taxon>
        <taxon>Aureococcus</taxon>
    </lineage>
</organism>
<dbReference type="EMBL" id="JBBJCI010000089">
    <property type="protein sequence ID" value="KAK7248602.1"/>
    <property type="molecule type" value="Genomic_DNA"/>
</dbReference>
<gene>
    <name evidence="1" type="ORF">SO694_0016506</name>
</gene>
<dbReference type="Proteomes" id="UP001363151">
    <property type="component" value="Unassembled WGS sequence"/>
</dbReference>
<sequence length="75" mass="7990">MASSLLVIETVAEHAVLDAFDAVTLAVVSRSCRGAARRAVSRRFGAVTVAPYLCDLGEASRRTLDGRGLRRSRAS</sequence>
<evidence type="ECO:0000313" key="2">
    <source>
        <dbReference type="Proteomes" id="UP001363151"/>
    </source>
</evidence>
<evidence type="ECO:0008006" key="3">
    <source>
        <dbReference type="Google" id="ProtNLM"/>
    </source>
</evidence>
<protein>
    <recommendedName>
        <fullName evidence="3">F-box domain-containing protein</fullName>
    </recommendedName>
</protein>
<evidence type="ECO:0000313" key="1">
    <source>
        <dbReference type="EMBL" id="KAK7248602.1"/>
    </source>
</evidence>
<comment type="caution">
    <text evidence="1">The sequence shown here is derived from an EMBL/GenBank/DDBJ whole genome shotgun (WGS) entry which is preliminary data.</text>
</comment>
<accession>A0ABR1G6J2</accession>